<reference evidence="5 6" key="1">
    <citation type="journal article" date="2016" name="Microb. Cell Fact.">
        <title>Dissection of exopolysaccharide biosynthesis in Kozakia baliensis.</title>
        <authorList>
            <person name="Brandt J.U."/>
            <person name="Jakob F."/>
            <person name="Behr J."/>
            <person name="Geissler A.J."/>
            <person name="Vogel R.F."/>
        </authorList>
    </citation>
    <scope>NUCLEOTIDE SEQUENCE [LARGE SCALE GENOMIC DNA]</scope>
    <source>
        <strain evidence="5 6">DSM 14400</strain>
    </source>
</reference>
<evidence type="ECO:0000256" key="2">
    <source>
        <dbReference type="HAMAP-Rule" id="MF_02087"/>
    </source>
</evidence>
<dbReference type="PANTHER" id="PTHR10146">
    <property type="entry name" value="PROLINE SYNTHETASE CO-TRANSCRIBED BACTERIAL HOMOLOG PROTEIN"/>
    <property type="match status" value="1"/>
</dbReference>
<evidence type="ECO:0000256" key="3">
    <source>
        <dbReference type="PIRSR" id="PIRSR004848-1"/>
    </source>
</evidence>
<protein>
    <recommendedName>
        <fullName evidence="2">Pyridoxal phosphate homeostasis protein</fullName>
        <shortName evidence="2">PLP homeostasis protein</shortName>
    </recommendedName>
</protein>
<dbReference type="CDD" id="cd00635">
    <property type="entry name" value="PLPDE_III_YBL036c_like"/>
    <property type="match status" value="1"/>
</dbReference>
<dbReference type="Proteomes" id="UP000179145">
    <property type="component" value="Chromosome"/>
</dbReference>
<feature type="modified residue" description="N6-(pyridoxal phosphate)lysine" evidence="2 3">
    <location>
        <position position="45"/>
    </location>
</feature>
<dbReference type="OrthoDB" id="9804072at2"/>
<dbReference type="HAMAP" id="MF_02087">
    <property type="entry name" value="PLP_homeostasis"/>
    <property type="match status" value="1"/>
</dbReference>
<dbReference type="eggNOG" id="COG0325">
    <property type="taxonomic scope" value="Bacteria"/>
</dbReference>
<evidence type="ECO:0000313" key="5">
    <source>
        <dbReference type="EMBL" id="AOX16187.1"/>
    </source>
</evidence>
<keyword evidence="6" id="KW-1185">Reference proteome</keyword>
<dbReference type="NCBIfam" id="TIGR00044">
    <property type="entry name" value="YggS family pyridoxal phosphate-dependent enzyme"/>
    <property type="match status" value="1"/>
</dbReference>
<organism evidence="5 6">
    <name type="scientific">Kozakia baliensis</name>
    <dbReference type="NCBI Taxonomy" id="153496"/>
    <lineage>
        <taxon>Bacteria</taxon>
        <taxon>Pseudomonadati</taxon>
        <taxon>Pseudomonadota</taxon>
        <taxon>Alphaproteobacteria</taxon>
        <taxon>Acetobacterales</taxon>
        <taxon>Acetobacteraceae</taxon>
        <taxon>Kozakia</taxon>
    </lineage>
</organism>
<dbReference type="AlphaFoldDB" id="A0A1D8URQ0"/>
<evidence type="ECO:0000256" key="4">
    <source>
        <dbReference type="RuleBase" id="RU004514"/>
    </source>
</evidence>
<dbReference type="SUPFAM" id="SSF51419">
    <property type="entry name" value="PLP-binding barrel"/>
    <property type="match status" value="1"/>
</dbReference>
<dbReference type="KEGG" id="kba:A0U89_02545"/>
<dbReference type="PANTHER" id="PTHR10146:SF14">
    <property type="entry name" value="PYRIDOXAL PHOSPHATE HOMEOSTASIS PROTEIN"/>
    <property type="match status" value="1"/>
</dbReference>
<dbReference type="InterPro" id="IPR029066">
    <property type="entry name" value="PLP-binding_barrel"/>
</dbReference>
<dbReference type="FunFam" id="3.20.20.10:FF:000018">
    <property type="entry name" value="Pyridoxal phosphate homeostasis protein"/>
    <property type="match status" value="1"/>
</dbReference>
<comment type="cofactor">
    <cofactor evidence="3">
        <name>pyridoxal 5'-phosphate</name>
        <dbReference type="ChEBI" id="CHEBI:597326"/>
    </cofactor>
</comment>
<keyword evidence="1 2" id="KW-0663">Pyridoxal phosphate</keyword>
<dbReference type="InterPro" id="IPR011078">
    <property type="entry name" value="PyrdxlP_homeostasis"/>
</dbReference>
<accession>A0A1D8URQ0</accession>
<dbReference type="Gene3D" id="3.20.20.10">
    <property type="entry name" value="Alanine racemase"/>
    <property type="match status" value="1"/>
</dbReference>
<gene>
    <name evidence="5" type="ORF">A0U89_02545</name>
</gene>
<dbReference type="PIRSF" id="PIRSF004848">
    <property type="entry name" value="YBL036c_PLPDEIII"/>
    <property type="match status" value="1"/>
</dbReference>
<dbReference type="STRING" id="153496.A0U89_02545"/>
<comment type="similarity">
    <text evidence="2 4">Belongs to the pyridoxal phosphate-binding protein YggS/PROSC family.</text>
</comment>
<proteinExistence type="inferred from homology"/>
<evidence type="ECO:0000313" key="6">
    <source>
        <dbReference type="Proteomes" id="UP000179145"/>
    </source>
</evidence>
<name>A0A1D8URQ0_9PROT</name>
<dbReference type="InterPro" id="IPR001608">
    <property type="entry name" value="Ala_racemase_N"/>
</dbReference>
<sequence length="233" mass="25334">MQLQGVIMPINDISARLADIHARMAAASRTAGRDPASTNLVAVSKFHPASSIEAALEAGQRLFGENRVQEAREKFPALRESWPDLRLHIIGGLQTNKALDACRLADAIESLDRPALSDAIARSGDKIGRLPRLFVQVNTGDEPQKFGIPREEAHDFILQSRARFGEQIVGLMCIPPDGQDAAPHFDFLAALAREHNLPEISMGMSGDFEMAIVHGATLIRVGTAIFGQRPLQS</sequence>
<comment type="function">
    <text evidence="2">Pyridoxal 5'-phosphate (PLP)-binding protein, which is involved in PLP homeostasis.</text>
</comment>
<dbReference type="Pfam" id="PF01168">
    <property type="entry name" value="Ala_racemase_N"/>
    <property type="match status" value="1"/>
</dbReference>
<dbReference type="GO" id="GO:0030170">
    <property type="term" value="F:pyridoxal phosphate binding"/>
    <property type="evidence" value="ECO:0007669"/>
    <property type="project" value="UniProtKB-UniRule"/>
</dbReference>
<evidence type="ECO:0000256" key="1">
    <source>
        <dbReference type="ARBA" id="ARBA00022898"/>
    </source>
</evidence>
<dbReference type="EMBL" id="CP014674">
    <property type="protein sequence ID" value="AOX16187.1"/>
    <property type="molecule type" value="Genomic_DNA"/>
</dbReference>